<dbReference type="InterPro" id="IPR024962">
    <property type="entry name" value="YukD-like"/>
</dbReference>
<dbReference type="Proteomes" id="UP001597399">
    <property type="component" value="Unassembled WGS sequence"/>
</dbReference>
<dbReference type="EMBL" id="JBHUMQ010000025">
    <property type="protein sequence ID" value="MFD2694056.1"/>
    <property type="molecule type" value="Genomic_DNA"/>
</dbReference>
<comment type="caution">
    <text evidence="1">The sequence shown here is derived from an EMBL/GenBank/DDBJ whole genome shotgun (WGS) entry which is preliminary data.</text>
</comment>
<dbReference type="Gene3D" id="3.10.20.90">
    <property type="entry name" value="Phosphatidylinositol 3-kinase Catalytic Subunit, Chain A, domain 1"/>
    <property type="match status" value="1"/>
</dbReference>
<dbReference type="RefSeq" id="WP_253064336.1">
    <property type="nucleotide sequence ID" value="NZ_JAMXWM010000029.1"/>
</dbReference>
<gene>
    <name evidence="1" type="ORF">ACFSUE_10515</name>
</gene>
<dbReference type="Pfam" id="PF08817">
    <property type="entry name" value="YukD"/>
    <property type="match status" value="1"/>
</dbReference>
<accession>A0ABW5S2T1</accession>
<evidence type="ECO:0000313" key="1">
    <source>
        <dbReference type="EMBL" id="MFD2694056.1"/>
    </source>
</evidence>
<name>A0ABW5S2T1_9BACL</name>
<reference evidence="2" key="1">
    <citation type="journal article" date="2019" name="Int. J. Syst. Evol. Microbiol.">
        <title>The Global Catalogue of Microorganisms (GCM) 10K type strain sequencing project: providing services to taxonomists for standard genome sequencing and annotation.</title>
        <authorList>
            <consortium name="The Broad Institute Genomics Platform"/>
            <consortium name="The Broad Institute Genome Sequencing Center for Infectious Disease"/>
            <person name="Wu L."/>
            <person name="Ma J."/>
        </authorList>
    </citation>
    <scope>NUCLEOTIDE SEQUENCE [LARGE SCALE GENOMIC DNA]</scope>
    <source>
        <strain evidence="2">TISTR 2466</strain>
    </source>
</reference>
<keyword evidence="2" id="KW-1185">Reference proteome</keyword>
<evidence type="ECO:0000313" key="2">
    <source>
        <dbReference type="Proteomes" id="UP001597399"/>
    </source>
</evidence>
<organism evidence="1 2">
    <name type="scientific">Sporolactobacillus shoreicorticis</name>
    <dbReference type="NCBI Taxonomy" id="1923877"/>
    <lineage>
        <taxon>Bacteria</taxon>
        <taxon>Bacillati</taxon>
        <taxon>Bacillota</taxon>
        <taxon>Bacilli</taxon>
        <taxon>Bacillales</taxon>
        <taxon>Sporolactobacillaceae</taxon>
        <taxon>Sporolactobacillus</taxon>
    </lineage>
</organism>
<proteinExistence type="predicted"/>
<protein>
    <submittedName>
        <fullName evidence="1">EsaB/YukD family protein</fullName>
    </submittedName>
</protein>
<sequence>MYINVTVDLMHYKRESLDLRISDRQPVKQLIRTVWTIAGIQTPPRDGCWIRVANKRQTIRGFDVLGEKKISDGDKLIVL</sequence>